<keyword evidence="2" id="KW-1185">Reference proteome</keyword>
<comment type="caution">
    <text evidence="1">The sequence shown here is derived from an EMBL/GenBank/DDBJ whole genome shotgun (WGS) entry which is preliminary data.</text>
</comment>
<name>A0A0X3TWW0_9RHOB</name>
<reference evidence="1 2" key="1">
    <citation type="submission" date="2015-12" db="EMBL/GenBank/DDBJ databases">
        <authorList>
            <person name="Shamseldin A."/>
            <person name="Moawad H."/>
            <person name="Abd El-Rahim W.M."/>
            <person name="Sadowsky M.J."/>
        </authorList>
    </citation>
    <scope>NUCLEOTIDE SEQUENCE [LARGE SCALE GENOMIC DNA]</scope>
    <source>
        <strain evidence="1 2">ZGT118</strain>
    </source>
</reference>
<accession>A0A0X3TWW0</accession>
<dbReference type="RefSeq" id="WP_068346848.1">
    <property type="nucleotide sequence ID" value="NZ_LQBQ01000023.1"/>
</dbReference>
<proteinExistence type="predicted"/>
<dbReference type="Proteomes" id="UP000053791">
    <property type="component" value="Unassembled WGS sequence"/>
</dbReference>
<dbReference type="OrthoDB" id="7835007at2"/>
<evidence type="ECO:0000313" key="2">
    <source>
        <dbReference type="Proteomes" id="UP000053791"/>
    </source>
</evidence>
<organism evidence="1 2">
    <name type="scientific">Ruegeria marisrubri</name>
    <dbReference type="NCBI Taxonomy" id="1685379"/>
    <lineage>
        <taxon>Bacteria</taxon>
        <taxon>Pseudomonadati</taxon>
        <taxon>Pseudomonadota</taxon>
        <taxon>Alphaproteobacteria</taxon>
        <taxon>Rhodobacterales</taxon>
        <taxon>Roseobacteraceae</taxon>
        <taxon>Ruegeria</taxon>
    </lineage>
</organism>
<dbReference type="AlphaFoldDB" id="A0A0X3TWW0"/>
<dbReference type="EMBL" id="LQBQ01000023">
    <property type="protein sequence ID" value="KUJ77880.1"/>
    <property type="molecule type" value="Genomic_DNA"/>
</dbReference>
<dbReference type="STRING" id="1685379.AVO45_07850"/>
<gene>
    <name evidence="1" type="ORF">AVO45_07850</name>
</gene>
<protein>
    <submittedName>
        <fullName evidence="1">Uncharacterized protein</fullName>
    </submittedName>
</protein>
<evidence type="ECO:0000313" key="1">
    <source>
        <dbReference type="EMBL" id="KUJ77880.1"/>
    </source>
</evidence>
<sequence>MLEKLFDDTLNRRLAAGTFAACAPLAARLDQLFPDDWSAAFWGLTAAKRHAVAAVLSGLKVTQDDVPILRRNLLMSNERFLMTCRFGQAADTVRWFLDKLPPRALPVAAYDTLPGLLMAEIRSGRLTPDDARWTEGSWADGHRYLAALLTRLTDPAPRKVELRRDVGTQGPNTD</sequence>